<dbReference type="InterPro" id="IPR003607">
    <property type="entry name" value="HD/PDEase_dom"/>
</dbReference>
<dbReference type="InterPro" id="IPR001610">
    <property type="entry name" value="PAC"/>
</dbReference>
<reference evidence="13 15" key="2">
    <citation type="submission" date="2018-07" db="EMBL/GenBank/DDBJ databases">
        <title>Complete genome of the Arcobacter trophiarum type strain LMG 25534.</title>
        <authorList>
            <person name="Miller W.G."/>
            <person name="Yee E."/>
        </authorList>
    </citation>
    <scope>NUCLEOTIDE SEQUENCE [LARGE SCALE GENOMIC DNA]</scope>
    <source>
        <strain evidence="13 15">LMG 25534</strain>
    </source>
</reference>
<evidence type="ECO:0000256" key="1">
    <source>
        <dbReference type="ARBA" id="ARBA00004370"/>
    </source>
</evidence>
<evidence type="ECO:0000259" key="12">
    <source>
        <dbReference type="PROSITE" id="PS51832"/>
    </source>
</evidence>
<dbReference type="InterPro" id="IPR000014">
    <property type="entry name" value="PAS"/>
</dbReference>
<dbReference type="NCBIfam" id="TIGR00229">
    <property type="entry name" value="sensory_box"/>
    <property type="match status" value="1"/>
</dbReference>
<dbReference type="PANTHER" id="PTHR45228:SF9">
    <property type="entry name" value="3'3'-CGAMP-SPECIFIC PHOSPHODIESTERASE 2"/>
    <property type="match status" value="1"/>
</dbReference>
<evidence type="ECO:0000313" key="13">
    <source>
        <dbReference type="EMBL" id="AXK49149.1"/>
    </source>
</evidence>
<dbReference type="InterPro" id="IPR029151">
    <property type="entry name" value="Sensor-like_sf"/>
</dbReference>
<sequence length="650" mass="75565">MKKILYFSLGFIFLLLIFQTLFYTPNIKKITEELYLEKTYTLKTLFFDELKKKQESTNTMAFLLSQDSTLIDALSRGNSEKLDYKNILDYLGENGYYKNLWIHVIDKNGNSFYRSWTNKKGDEILSSREDIEELLKEPKAMQSLSAGLYDLSLKSIQPIYDNNNNFLGFIEINSKLNSIAINLKKEKVEPIFILSKDKSKKLKEPFSKIFIKDNYIANINANREILELIERKNIDSFIQIDDYILMDNYLVTNIKLNDTRGEDLALFIMFFDIKNLDKNEINSFKNIYLTGLITFLLIYGLIFLYLLKTIYAKSLNKEVQEKTKSIKNQQKKMSKLLDIYDKNVIFSRTDLKGVITHASSAFCKISGYSKKELVGKPHSIVRHPDMQKELFEHIWSEIKEKKRVTVEIKNLRKDGSYYWVVADFEPEYDENNKHIGYFAIREDITANKDIEELQREIIFTMGSIAESRSKETGEHVKRVAKYSKLFAKAYGLSKEDVSMLELASPMHDIGKIAIPDEILNKPAKLTFEEFEIMKTHAQKGFEMLNVSSRPLFQVAAEIALTHHEKYDGTGYPNGLKGEDIPIFGRITAIADVFDAISSDRCYKKAWEQDKVLEYIKSEKGKHFDPKLVDILFENLDEILKIKDSLKDIYN</sequence>
<dbReference type="Gene3D" id="3.30.450.20">
    <property type="entry name" value="PAS domain"/>
    <property type="match status" value="2"/>
</dbReference>
<accession>A0AAD0QJE6</accession>
<dbReference type="SUPFAM" id="SSF109604">
    <property type="entry name" value="HD-domain/PDEase-like"/>
    <property type="match status" value="1"/>
</dbReference>
<feature type="transmembrane region" description="Helical" evidence="9">
    <location>
        <begin position="287"/>
        <end position="307"/>
    </location>
</feature>
<keyword evidence="9" id="KW-1133">Transmembrane helix</keyword>
<keyword evidence="4" id="KW-0547">Nucleotide-binding</keyword>
<dbReference type="SUPFAM" id="SSF55785">
    <property type="entry name" value="PYP-like sensor domain (PAS domain)"/>
    <property type="match status" value="1"/>
</dbReference>
<gene>
    <name evidence="13" type="ORF">ATR_1292</name>
    <name evidence="14" type="ORF">CRU87_08505</name>
</gene>
<evidence type="ECO:0000256" key="4">
    <source>
        <dbReference type="ARBA" id="ARBA00022741"/>
    </source>
</evidence>
<dbReference type="GO" id="GO:0000160">
    <property type="term" value="P:phosphorelay signal transduction system"/>
    <property type="evidence" value="ECO:0007669"/>
    <property type="project" value="UniProtKB-KW"/>
</dbReference>
<evidence type="ECO:0000313" key="14">
    <source>
        <dbReference type="EMBL" id="RXJ89848.1"/>
    </source>
</evidence>
<dbReference type="PANTHER" id="PTHR45228">
    <property type="entry name" value="CYCLIC DI-GMP PHOSPHODIESTERASE TM_0186-RELATED"/>
    <property type="match status" value="1"/>
</dbReference>
<dbReference type="SMART" id="SM00086">
    <property type="entry name" value="PAC"/>
    <property type="match status" value="1"/>
</dbReference>
<organism evidence="13 15">
    <name type="scientific">Aliarcobacter trophiarum LMG 25534</name>
    <dbReference type="NCBI Taxonomy" id="1032241"/>
    <lineage>
        <taxon>Bacteria</taxon>
        <taxon>Pseudomonadati</taxon>
        <taxon>Campylobacterota</taxon>
        <taxon>Epsilonproteobacteria</taxon>
        <taxon>Campylobacterales</taxon>
        <taxon>Arcobacteraceae</taxon>
        <taxon>Aliarcobacter</taxon>
    </lineage>
</organism>
<protein>
    <submittedName>
        <fullName evidence="13">Multi-sensor domain-containing response regulator c-di-GMP phosphodiesterase, RpfG family</fullName>
    </submittedName>
    <submittedName>
        <fullName evidence="14">Response regulator receiver protein</fullName>
    </submittedName>
</protein>
<feature type="domain" description="PAC" evidence="11">
    <location>
        <begin position="404"/>
        <end position="456"/>
    </location>
</feature>
<evidence type="ECO:0000256" key="7">
    <source>
        <dbReference type="ARBA" id="ARBA00022840"/>
    </source>
</evidence>
<dbReference type="GO" id="GO:0016301">
    <property type="term" value="F:kinase activity"/>
    <property type="evidence" value="ECO:0007669"/>
    <property type="project" value="UniProtKB-KW"/>
</dbReference>
<dbReference type="Proteomes" id="UP000254504">
    <property type="component" value="Chromosome"/>
</dbReference>
<dbReference type="InterPro" id="IPR013655">
    <property type="entry name" value="PAS_fold_3"/>
</dbReference>
<evidence type="ECO:0000256" key="9">
    <source>
        <dbReference type="SAM" id="Phobius"/>
    </source>
</evidence>
<feature type="domain" description="PAS" evidence="10">
    <location>
        <begin position="329"/>
        <end position="401"/>
    </location>
</feature>
<keyword evidence="5" id="KW-0418">Kinase</keyword>
<dbReference type="Gene3D" id="1.10.3210.10">
    <property type="entry name" value="Hypothetical protein af1432"/>
    <property type="match status" value="1"/>
</dbReference>
<dbReference type="PROSITE" id="PS50112">
    <property type="entry name" value="PAS"/>
    <property type="match status" value="1"/>
</dbReference>
<keyword evidence="16" id="KW-1185">Reference proteome</keyword>
<evidence type="ECO:0000313" key="16">
    <source>
        <dbReference type="Proteomes" id="UP000289132"/>
    </source>
</evidence>
<dbReference type="SMART" id="SM00471">
    <property type="entry name" value="HDc"/>
    <property type="match status" value="1"/>
</dbReference>
<dbReference type="PROSITE" id="PS51832">
    <property type="entry name" value="HD_GYP"/>
    <property type="match status" value="1"/>
</dbReference>
<keyword evidence="2" id="KW-0597">Phosphoprotein</keyword>
<dbReference type="CDD" id="cd00077">
    <property type="entry name" value="HDc"/>
    <property type="match status" value="1"/>
</dbReference>
<evidence type="ECO:0000256" key="2">
    <source>
        <dbReference type="ARBA" id="ARBA00022553"/>
    </source>
</evidence>
<comment type="subcellular location">
    <subcellularLocation>
        <location evidence="1">Membrane</location>
    </subcellularLocation>
</comment>
<feature type="domain" description="HD-GYP" evidence="12">
    <location>
        <begin position="450"/>
        <end position="647"/>
    </location>
</feature>
<dbReference type="Proteomes" id="UP000289132">
    <property type="component" value="Unassembled WGS sequence"/>
</dbReference>
<dbReference type="SUPFAM" id="SSF103190">
    <property type="entry name" value="Sensory domain-like"/>
    <property type="match status" value="1"/>
</dbReference>
<dbReference type="SMART" id="SM00091">
    <property type="entry name" value="PAS"/>
    <property type="match status" value="1"/>
</dbReference>
<evidence type="ECO:0000256" key="8">
    <source>
        <dbReference type="ARBA" id="ARBA00023012"/>
    </source>
</evidence>
<keyword evidence="9" id="KW-0812">Transmembrane</keyword>
<dbReference type="InterPro" id="IPR052020">
    <property type="entry name" value="Cyclic_di-GMP/3'3'-cGAMP_PDE"/>
</dbReference>
<keyword evidence="3" id="KW-0808">Transferase</keyword>
<evidence type="ECO:0000259" key="11">
    <source>
        <dbReference type="PROSITE" id="PS50113"/>
    </source>
</evidence>
<dbReference type="EMBL" id="CP031367">
    <property type="protein sequence ID" value="AXK49149.1"/>
    <property type="molecule type" value="Genomic_DNA"/>
</dbReference>
<dbReference type="RefSeq" id="WP_115428648.1">
    <property type="nucleotide sequence ID" value="NZ_CP031367.1"/>
</dbReference>
<dbReference type="Pfam" id="PF13487">
    <property type="entry name" value="HD_5"/>
    <property type="match status" value="1"/>
</dbReference>
<dbReference type="GO" id="GO:0005524">
    <property type="term" value="F:ATP binding"/>
    <property type="evidence" value="ECO:0007669"/>
    <property type="project" value="UniProtKB-KW"/>
</dbReference>
<dbReference type="EMBL" id="PDKD01000017">
    <property type="protein sequence ID" value="RXJ89848.1"/>
    <property type="molecule type" value="Genomic_DNA"/>
</dbReference>
<evidence type="ECO:0000256" key="5">
    <source>
        <dbReference type="ARBA" id="ARBA00022777"/>
    </source>
</evidence>
<keyword evidence="6" id="KW-0378">Hydrolase</keyword>
<dbReference type="CDD" id="cd00130">
    <property type="entry name" value="PAS"/>
    <property type="match status" value="1"/>
</dbReference>
<dbReference type="InterPro" id="IPR000700">
    <property type="entry name" value="PAS-assoc_C"/>
</dbReference>
<dbReference type="AlphaFoldDB" id="A0AAD0QJE6"/>
<dbReference type="FunFam" id="1.10.3210.10:FF:000018">
    <property type="entry name" value="Two-component system response regulator"/>
    <property type="match status" value="1"/>
</dbReference>
<dbReference type="InterPro" id="IPR037522">
    <property type="entry name" value="HD_GYP_dom"/>
</dbReference>
<dbReference type="PROSITE" id="PS50113">
    <property type="entry name" value="PAC"/>
    <property type="match status" value="1"/>
</dbReference>
<evidence type="ECO:0000259" key="10">
    <source>
        <dbReference type="PROSITE" id="PS50112"/>
    </source>
</evidence>
<dbReference type="GO" id="GO:0009214">
    <property type="term" value="P:cyclic nucleotide catabolic process"/>
    <property type="evidence" value="ECO:0007669"/>
    <property type="project" value="UniProtKB-ARBA"/>
</dbReference>
<reference evidence="14 16" key="1">
    <citation type="submission" date="2017-10" db="EMBL/GenBank/DDBJ databases">
        <title>Genomics of the genus Arcobacter.</title>
        <authorList>
            <person name="Perez-Cataluna A."/>
            <person name="Figueras M.J."/>
        </authorList>
    </citation>
    <scope>NUCLEOTIDE SEQUENCE [LARGE SCALE GENOMIC DNA]</scope>
    <source>
        <strain evidence="14 16">LMG 25534</strain>
    </source>
</reference>
<dbReference type="GO" id="GO:0016020">
    <property type="term" value="C:membrane"/>
    <property type="evidence" value="ECO:0007669"/>
    <property type="project" value="UniProtKB-SubCell"/>
</dbReference>
<dbReference type="GO" id="GO:0004112">
    <property type="term" value="F:cyclic-nucleotide phosphodiesterase activity"/>
    <property type="evidence" value="ECO:0007669"/>
    <property type="project" value="UniProtKB-ARBA"/>
</dbReference>
<keyword evidence="9" id="KW-0472">Membrane</keyword>
<dbReference type="Pfam" id="PF08447">
    <property type="entry name" value="PAS_3"/>
    <property type="match status" value="1"/>
</dbReference>
<dbReference type="KEGG" id="atp:ATR_1292"/>
<dbReference type="InterPro" id="IPR029150">
    <property type="entry name" value="dCache_3"/>
</dbReference>
<evidence type="ECO:0000313" key="15">
    <source>
        <dbReference type="Proteomes" id="UP000254504"/>
    </source>
</evidence>
<dbReference type="Pfam" id="PF14827">
    <property type="entry name" value="dCache_3"/>
    <property type="match status" value="1"/>
</dbReference>
<keyword evidence="7" id="KW-0067">ATP-binding</keyword>
<dbReference type="InterPro" id="IPR035965">
    <property type="entry name" value="PAS-like_dom_sf"/>
</dbReference>
<proteinExistence type="predicted"/>
<name>A0AAD0QJE6_9BACT</name>
<keyword evidence="8" id="KW-0902">Two-component regulatory system</keyword>
<evidence type="ECO:0000256" key="6">
    <source>
        <dbReference type="ARBA" id="ARBA00022801"/>
    </source>
</evidence>
<evidence type="ECO:0000256" key="3">
    <source>
        <dbReference type="ARBA" id="ARBA00022679"/>
    </source>
</evidence>